<name>A0A834WWR7_9FABA</name>
<sequence length="23" mass="2619">MGQDIMLTQDIMAHIAQLEIALY</sequence>
<gene>
    <name evidence="1" type="ORF">G2W53_008790</name>
</gene>
<dbReference type="Proteomes" id="UP000634136">
    <property type="component" value="Unassembled WGS sequence"/>
</dbReference>
<accession>A0A834WWR7</accession>
<organism evidence="1 2">
    <name type="scientific">Senna tora</name>
    <dbReference type="NCBI Taxonomy" id="362788"/>
    <lineage>
        <taxon>Eukaryota</taxon>
        <taxon>Viridiplantae</taxon>
        <taxon>Streptophyta</taxon>
        <taxon>Embryophyta</taxon>
        <taxon>Tracheophyta</taxon>
        <taxon>Spermatophyta</taxon>
        <taxon>Magnoliopsida</taxon>
        <taxon>eudicotyledons</taxon>
        <taxon>Gunneridae</taxon>
        <taxon>Pentapetalae</taxon>
        <taxon>rosids</taxon>
        <taxon>fabids</taxon>
        <taxon>Fabales</taxon>
        <taxon>Fabaceae</taxon>
        <taxon>Caesalpinioideae</taxon>
        <taxon>Cassia clade</taxon>
        <taxon>Senna</taxon>
    </lineage>
</organism>
<protein>
    <submittedName>
        <fullName evidence="1">Uncharacterized protein</fullName>
    </submittedName>
</protein>
<reference evidence="1" key="1">
    <citation type="submission" date="2020-09" db="EMBL/GenBank/DDBJ databases">
        <title>Genome-Enabled Discovery of Anthraquinone Biosynthesis in Senna tora.</title>
        <authorList>
            <person name="Kang S.-H."/>
            <person name="Pandey R.P."/>
            <person name="Lee C.-M."/>
            <person name="Sim J.-S."/>
            <person name="Jeong J.-T."/>
            <person name="Choi B.-S."/>
            <person name="Jung M."/>
            <person name="Ginzburg D."/>
            <person name="Zhao K."/>
            <person name="Won S.Y."/>
            <person name="Oh T.-J."/>
            <person name="Yu Y."/>
            <person name="Kim N.-H."/>
            <person name="Lee O.R."/>
            <person name="Lee T.-H."/>
            <person name="Bashyal P."/>
            <person name="Kim T.-S."/>
            <person name="Lee W.-H."/>
            <person name="Kawkins C."/>
            <person name="Kim C.-K."/>
            <person name="Kim J.S."/>
            <person name="Ahn B.O."/>
            <person name="Rhee S.Y."/>
            <person name="Sohng J.K."/>
        </authorList>
    </citation>
    <scope>NUCLEOTIDE SEQUENCE</scope>
    <source>
        <tissue evidence="1">Leaf</tissue>
    </source>
</reference>
<dbReference type="AlphaFoldDB" id="A0A834WWR7"/>
<evidence type="ECO:0000313" key="2">
    <source>
        <dbReference type="Proteomes" id="UP000634136"/>
    </source>
</evidence>
<proteinExistence type="predicted"/>
<keyword evidence="2" id="KW-1185">Reference proteome</keyword>
<dbReference type="EMBL" id="JAAIUW010000004">
    <property type="protein sequence ID" value="KAF7833931.1"/>
    <property type="molecule type" value="Genomic_DNA"/>
</dbReference>
<evidence type="ECO:0000313" key="1">
    <source>
        <dbReference type="EMBL" id="KAF7833931.1"/>
    </source>
</evidence>
<comment type="caution">
    <text evidence="1">The sequence shown here is derived from an EMBL/GenBank/DDBJ whole genome shotgun (WGS) entry which is preliminary data.</text>
</comment>